<dbReference type="InterPro" id="IPR011993">
    <property type="entry name" value="PH-like_dom_sf"/>
</dbReference>
<dbReference type="InterPro" id="IPR058155">
    <property type="entry name" value="Skg3/CAF120-like_PH"/>
</dbReference>
<dbReference type="Pfam" id="PF00169">
    <property type="entry name" value="PH"/>
    <property type="match status" value="1"/>
</dbReference>
<feature type="region of interest" description="Disordered" evidence="1">
    <location>
        <begin position="1"/>
        <end position="147"/>
    </location>
</feature>
<dbReference type="InterPro" id="IPR001849">
    <property type="entry name" value="PH_domain"/>
</dbReference>
<dbReference type="STRING" id="5288.A0A5C5FXH9"/>
<comment type="caution">
    <text evidence="3">The sequence shown here is derived from an EMBL/GenBank/DDBJ whole genome shotgun (WGS) entry which is preliminary data.</text>
</comment>
<dbReference type="SMART" id="SM00233">
    <property type="entry name" value="PH"/>
    <property type="match status" value="1"/>
</dbReference>
<organism evidence="3 4">
    <name type="scientific">Rhodotorula diobovata</name>
    <dbReference type="NCBI Taxonomy" id="5288"/>
    <lineage>
        <taxon>Eukaryota</taxon>
        <taxon>Fungi</taxon>
        <taxon>Dikarya</taxon>
        <taxon>Basidiomycota</taxon>
        <taxon>Pucciniomycotina</taxon>
        <taxon>Microbotryomycetes</taxon>
        <taxon>Sporidiobolales</taxon>
        <taxon>Sporidiobolaceae</taxon>
        <taxon>Rhodotorula</taxon>
    </lineage>
</organism>
<feature type="compositionally biased region" description="Polar residues" evidence="1">
    <location>
        <begin position="45"/>
        <end position="54"/>
    </location>
</feature>
<dbReference type="OrthoDB" id="5563754at2759"/>
<dbReference type="AlphaFoldDB" id="A0A5C5FXH9"/>
<dbReference type="Proteomes" id="UP000311382">
    <property type="component" value="Unassembled WGS sequence"/>
</dbReference>
<feature type="region of interest" description="Disordered" evidence="1">
    <location>
        <begin position="576"/>
        <end position="720"/>
    </location>
</feature>
<feature type="compositionally biased region" description="Pro residues" evidence="1">
    <location>
        <begin position="80"/>
        <end position="91"/>
    </location>
</feature>
<dbReference type="SUPFAM" id="SSF50729">
    <property type="entry name" value="PH domain-like"/>
    <property type="match status" value="1"/>
</dbReference>
<gene>
    <name evidence="3" type="ORF">DMC30DRAFT_232801</name>
</gene>
<evidence type="ECO:0000313" key="4">
    <source>
        <dbReference type="Proteomes" id="UP000311382"/>
    </source>
</evidence>
<sequence length="720" mass="77976">MDHQQQYHPQYLQQQQPRVQQQQQGPFPPPSHAQGAPAPPAPNMLAQQQRQSSYGVPPSPTGDPRMRGNTYSHPAQGLPPLSPVDGPPPRAYPVSAATTSARHSPAPSGHSRDGSSAQTRPTSQIPSAGSSRSLVSQAGPGAPQTIAGEPLHDLQRAAALLKSSKFYAEGFLMKKVEANPEGKGTTGPEAQWAKWFVQLSGFVMSTWNAADMEAAARENRTVPPQYLNLQDAFVHPMPPHPRGPKTPTQFQFCLNSAGQNRILFCAPSMQSLSMWINAIRLSFWERSRCNEIWTGSLLGVREPRPLGWQGYDAGLPAAHSGGAGGGDGGRKASAASGRFEGWVKARLPGETEWRRVWAVVVRGSNVPSRASVLGGGAPAPAEEKKSRRTSFLGFGKKDKGEEIAVEELPGGGAVSTLAFYDRKPGKKEQPLCVAQHVYYAAAIYPDHDALLESSTLFKIEGTFLSGAEGWVATGYGVGGRAEKQGYAYMMLEEGSCVDMLHWVVGLADAFKLYGRPRNFSFDPRDPNSLYFALPIGPHRDRQFLDRELVDNLSINEGRPRAIRATFHNILFDRMRGARPPSLAGPPPPQDGRSAQSSGGNTPTSPVDPNDVPRRWSQQPSLAAPQQHQQARNESPQLPPILPTIGEGSLVGDGRSSSAEPKVLTSDRPSTFAAAAPIEAQGVYARQRSLHRQSTADRRMSSYAAIEESPMHNQSRPRPDL</sequence>
<reference evidence="3 4" key="1">
    <citation type="submission" date="2019-03" db="EMBL/GenBank/DDBJ databases">
        <title>Rhodosporidium diobovatum UCD-FST 08-225 genome sequencing, assembly, and annotation.</title>
        <authorList>
            <person name="Fakankun I.U."/>
            <person name="Fristensky B."/>
            <person name="Levin D.B."/>
        </authorList>
    </citation>
    <scope>NUCLEOTIDE SEQUENCE [LARGE SCALE GENOMIC DNA]</scope>
    <source>
        <strain evidence="3 4">UCD-FST 08-225</strain>
    </source>
</reference>
<feature type="compositionally biased region" description="Low complexity" evidence="1">
    <location>
        <begin position="1"/>
        <end position="25"/>
    </location>
</feature>
<feature type="domain" description="PH" evidence="2">
    <location>
        <begin position="165"/>
        <end position="284"/>
    </location>
</feature>
<evidence type="ECO:0000313" key="3">
    <source>
        <dbReference type="EMBL" id="TNY20862.1"/>
    </source>
</evidence>
<feature type="compositionally biased region" description="Polar residues" evidence="1">
    <location>
        <begin position="592"/>
        <end position="606"/>
    </location>
</feature>
<evidence type="ECO:0000259" key="2">
    <source>
        <dbReference type="PROSITE" id="PS50003"/>
    </source>
</evidence>
<feature type="compositionally biased region" description="Polar residues" evidence="1">
    <location>
        <begin position="710"/>
        <end position="720"/>
    </location>
</feature>
<keyword evidence="4" id="KW-1185">Reference proteome</keyword>
<dbReference type="EMBL" id="SOZI01000056">
    <property type="protein sequence ID" value="TNY20862.1"/>
    <property type="molecule type" value="Genomic_DNA"/>
</dbReference>
<name>A0A5C5FXH9_9BASI</name>
<dbReference type="PROSITE" id="PS50003">
    <property type="entry name" value="PH_DOMAIN"/>
    <property type="match status" value="1"/>
</dbReference>
<feature type="compositionally biased region" description="Polar residues" evidence="1">
    <location>
        <begin position="114"/>
        <end position="136"/>
    </location>
</feature>
<protein>
    <recommendedName>
        <fullName evidence="2">PH domain-containing protein</fullName>
    </recommendedName>
</protein>
<feature type="compositionally biased region" description="Polar residues" evidence="1">
    <location>
        <begin position="615"/>
        <end position="635"/>
    </location>
</feature>
<accession>A0A5C5FXH9</accession>
<proteinExistence type="predicted"/>
<feature type="compositionally biased region" description="Pro residues" evidence="1">
    <location>
        <begin position="26"/>
        <end position="42"/>
    </location>
</feature>
<dbReference type="Pfam" id="PF25381">
    <property type="entry name" value="PH_26"/>
    <property type="match status" value="1"/>
</dbReference>
<dbReference type="Gene3D" id="2.30.29.30">
    <property type="entry name" value="Pleckstrin-homology domain (PH domain)/Phosphotyrosine-binding domain (PTB)"/>
    <property type="match status" value="1"/>
</dbReference>
<evidence type="ECO:0000256" key="1">
    <source>
        <dbReference type="SAM" id="MobiDB-lite"/>
    </source>
</evidence>